<dbReference type="AlphaFoldDB" id="A0A101XTL9"/>
<name>A0A101XTL9_9BACL</name>
<evidence type="ECO:0000313" key="8">
    <source>
        <dbReference type="EMBL" id="KUO97305.1"/>
    </source>
</evidence>
<dbReference type="GO" id="GO:0005886">
    <property type="term" value="C:plasma membrane"/>
    <property type="evidence" value="ECO:0007669"/>
    <property type="project" value="UniProtKB-SubCell"/>
</dbReference>
<keyword evidence="5 6" id="KW-0472">Membrane</keyword>
<sequence length="479" mass="51372">MSTSASMNGQQSMPKRWLILLSVGLATLLSSLNNSIVNTILPLIGKKLQINLGESEWIVLIYLLVLSLLLLPMGRFSDLLGRRRIFLLGFVSFIIASAICGLAPSYGLLIFGRGLLGIAGAMLLSVGPALLTTTFPPEKRGQALGLQALMTYLGLALGPLIGGWLADTLGWQSVFYSAIPVALVALTLGILSIPRQTRANQPVPTWSNTLTFMVSISALVLLLNPSVIHAQQRLWMIAIFILLVTTGGLFIFLQKTSTRPLIDLRLFRVHNFRYGNTATILNYLCFFLALFLLPFYMTNMLAFSPTKIGLWLTLMPILMMISAPLAGAWSDKIGSRVLSSAGMICSTLGLLAFAALGAFSPHTMLNRMDLMLGLVLSGLGTGLFAAPNNAAILRSAPPAQQGMASGTLATCRYLGMMGGITVGGSLFNAIDLYLGGTGQSSALTFLHTFMIVMGIGVFFGVLGWIASMMMREPSAAKPR</sequence>
<gene>
    <name evidence="8" type="ORF">ATW55_04470</name>
</gene>
<feature type="transmembrane region" description="Helical" evidence="6">
    <location>
        <begin position="446"/>
        <end position="469"/>
    </location>
</feature>
<keyword evidence="2" id="KW-0813">Transport</keyword>
<dbReference type="InterPro" id="IPR020846">
    <property type="entry name" value="MFS_dom"/>
</dbReference>
<feature type="transmembrane region" description="Helical" evidence="6">
    <location>
        <begin position="205"/>
        <end position="228"/>
    </location>
</feature>
<feature type="transmembrane region" description="Helical" evidence="6">
    <location>
        <begin position="57"/>
        <end position="73"/>
    </location>
</feature>
<evidence type="ECO:0000256" key="1">
    <source>
        <dbReference type="ARBA" id="ARBA00004651"/>
    </source>
</evidence>
<dbReference type="GO" id="GO:0022857">
    <property type="term" value="F:transmembrane transporter activity"/>
    <property type="evidence" value="ECO:0007669"/>
    <property type="project" value="InterPro"/>
</dbReference>
<feature type="transmembrane region" description="Helical" evidence="6">
    <location>
        <begin position="308"/>
        <end position="329"/>
    </location>
</feature>
<keyword evidence="4 6" id="KW-1133">Transmembrane helix</keyword>
<dbReference type="PROSITE" id="PS00216">
    <property type="entry name" value="SUGAR_TRANSPORT_1"/>
    <property type="match status" value="1"/>
</dbReference>
<evidence type="ECO:0000256" key="6">
    <source>
        <dbReference type="SAM" id="Phobius"/>
    </source>
</evidence>
<evidence type="ECO:0000256" key="5">
    <source>
        <dbReference type="ARBA" id="ARBA00023136"/>
    </source>
</evidence>
<feature type="transmembrane region" description="Helical" evidence="6">
    <location>
        <begin position="85"/>
        <end position="104"/>
    </location>
</feature>
<feature type="transmembrane region" description="Helical" evidence="6">
    <location>
        <begin position="174"/>
        <end position="193"/>
    </location>
</feature>
<feature type="domain" description="Major facilitator superfamily (MFS) profile" evidence="7">
    <location>
        <begin position="19"/>
        <end position="471"/>
    </location>
</feature>
<dbReference type="InterPro" id="IPR005829">
    <property type="entry name" value="Sugar_transporter_CS"/>
</dbReference>
<evidence type="ECO:0000259" key="7">
    <source>
        <dbReference type="PROSITE" id="PS50850"/>
    </source>
</evidence>
<dbReference type="PANTHER" id="PTHR42718:SF9">
    <property type="entry name" value="MAJOR FACILITATOR SUPERFAMILY MULTIDRUG TRANSPORTER MFSC"/>
    <property type="match status" value="1"/>
</dbReference>
<dbReference type="PROSITE" id="PS50850">
    <property type="entry name" value="MFS"/>
    <property type="match status" value="1"/>
</dbReference>
<feature type="transmembrane region" description="Helical" evidence="6">
    <location>
        <begin position="341"/>
        <end position="359"/>
    </location>
</feature>
<protein>
    <recommendedName>
        <fullName evidence="7">Major facilitator superfamily (MFS) profile domain-containing protein</fullName>
    </recommendedName>
</protein>
<dbReference type="Gene3D" id="1.20.1250.20">
    <property type="entry name" value="MFS general substrate transporter like domains"/>
    <property type="match status" value="2"/>
</dbReference>
<feature type="transmembrane region" description="Helical" evidence="6">
    <location>
        <begin position="413"/>
        <end position="434"/>
    </location>
</feature>
<dbReference type="Proteomes" id="UP000053557">
    <property type="component" value="Unassembled WGS sequence"/>
</dbReference>
<dbReference type="Pfam" id="PF07690">
    <property type="entry name" value="MFS_1"/>
    <property type="match status" value="2"/>
</dbReference>
<dbReference type="PANTHER" id="PTHR42718">
    <property type="entry name" value="MAJOR FACILITATOR SUPERFAMILY MULTIDRUG TRANSPORTER MFSC"/>
    <property type="match status" value="1"/>
</dbReference>
<feature type="transmembrane region" description="Helical" evidence="6">
    <location>
        <begin position="234"/>
        <end position="253"/>
    </location>
</feature>
<feature type="transmembrane region" description="Helical" evidence="6">
    <location>
        <begin position="274"/>
        <end position="296"/>
    </location>
</feature>
<dbReference type="InterPro" id="IPR036259">
    <property type="entry name" value="MFS_trans_sf"/>
</dbReference>
<dbReference type="CDD" id="cd17321">
    <property type="entry name" value="MFS_MMR_MDR_like"/>
    <property type="match status" value="1"/>
</dbReference>
<proteinExistence type="predicted"/>
<comment type="caution">
    <text evidence="8">The sequence shown here is derived from an EMBL/GenBank/DDBJ whole genome shotgun (WGS) entry which is preliminary data.</text>
</comment>
<dbReference type="EMBL" id="LPVJ01000002">
    <property type="protein sequence ID" value="KUO97305.1"/>
    <property type="molecule type" value="Genomic_DNA"/>
</dbReference>
<evidence type="ECO:0000313" key="9">
    <source>
        <dbReference type="Proteomes" id="UP000053557"/>
    </source>
</evidence>
<feature type="transmembrane region" description="Helical" evidence="6">
    <location>
        <begin position="143"/>
        <end position="162"/>
    </location>
</feature>
<keyword evidence="3 6" id="KW-0812">Transmembrane</keyword>
<evidence type="ECO:0000256" key="2">
    <source>
        <dbReference type="ARBA" id="ARBA00022448"/>
    </source>
</evidence>
<evidence type="ECO:0000256" key="4">
    <source>
        <dbReference type="ARBA" id="ARBA00022989"/>
    </source>
</evidence>
<evidence type="ECO:0000256" key="3">
    <source>
        <dbReference type="ARBA" id="ARBA00022692"/>
    </source>
</evidence>
<reference evidence="8 9" key="1">
    <citation type="submission" date="2015-12" db="EMBL/GenBank/DDBJ databases">
        <title>Draft genome sequence of Acidibacillus ferrooxidans ITV001, isolated from a chalcopyrite acid mine drainage site in Brazil.</title>
        <authorList>
            <person name="Dall'Agnol H."/>
            <person name="Nancucheo I."/>
            <person name="Johnson B."/>
            <person name="Oliveira R."/>
            <person name="Leite L."/>
            <person name="Pylro V."/>
            <person name="Nunes G.L."/>
            <person name="Tzotzos G."/>
            <person name="Fernandes G.R."/>
            <person name="Dutra J."/>
            <person name="Orellana S.C."/>
            <person name="Oliveira G."/>
        </authorList>
    </citation>
    <scope>NUCLEOTIDE SEQUENCE [LARGE SCALE GENOMIC DNA]</scope>
    <source>
        <strain evidence="9">ITV01</strain>
    </source>
</reference>
<dbReference type="OrthoDB" id="102502at2"/>
<dbReference type="SUPFAM" id="SSF103473">
    <property type="entry name" value="MFS general substrate transporter"/>
    <property type="match status" value="1"/>
</dbReference>
<feature type="transmembrane region" description="Helical" evidence="6">
    <location>
        <begin position="371"/>
        <end position="392"/>
    </location>
</feature>
<dbReference type="RefSeq" id="WP_067711075.1">
    <property type="nucleotide sequence ID" value="NZ_LPVJ01000002.1"/>
</dbReference>
<dbReference type="InterPro" id="IPR011701">
    <property type="entry name" value="MFS"/>
</dbReference>
<organism evidence="8 9">
    <name type="scientific">Ferroacidibacillus organovorans</name>
    <dbReference type="NCBI Taxonomy" id="1765683"/>
    <lineage>
        <taxon>Bacteria</taxon>
        <taxon>Bacillati</taxon>
        <taxon>Bacillota</taxon>
        <taxon>Bacilli</taxon>
        <taxon>Bacillales</taxon>
        <taxon>Alicyclobacillaceae</taxon>
        <taxon>Ferroacidibacillus</taxon>
    </lineage>
</organism>
<keyword evidence="9" id="KW-1185">Reference proteome</keyword>
<accession>A0A101XTL9</accession>
<comment type="subcellular location">
    <subcellularLocation>
        <location evidence="1">Cell membrane</location>
        <topology evidence="1">Multi-pass membrane protein</topology>
    </subcellularLocation>
</comment>
<feature type="transmembrane region" description="Helical" evidence="6">
    <location>
        <begin position="110"/>
        <end position="131"/>
    </location>
</feature>